<dbReference type="AlphaFoldDB" id="A0A7S8D664"/>
<feature type="domain" description="Ubiquitin-like" evidence="1">
    <location>
        <begin position="252"/>
        <end position="331"/>
    </location>
</feature>
<dbReference type="Pfam" id="PF22893">
    <property type="entry name" value="ULD_2"/>
    <property type="match status" value="1"/>
</dbReference>
<dbReference type="InterPro" id="IPR054464">
    <property type="entry name" value="ULD_fung"/>
</dbReference>
<dbReference type="Proteomes" id="UP000663297">
    <property type="component" value="Chromosome 2"/>
</dbReference>
<dbReference type="PANTHER" id="PTHR38886:SF1">
    <property type="entry name" value="NACHT-NTPASE AND P-LOOP NTPASES N-TERMINAL DOMAIN-CONTAINING PROTEIN"/>
    <property type="match status" value="1"/>
</dbReference>
<gene>
    <name evidence="2" type="ORF">HYE67_004989</name>
</gene>
<protein>
    <recommendedName>
        <fullName evidence="1">Ubiquitin-like domain-containing protein</fullName>
    </recommendedName>
</protein>
<evidence type="ECO:0000259" key="1">
    <source>
        <dbReference type="Pfam" id="PF22893"/>
    </source>
</evidence>
<reference evidence="2" key="1">
    <citation type="submission" date="2020-11" db="EMBL/GenBank/DDBJ databases">
        <title>The chromosome-scale genome resource for two endophytic Fusarium species: F. culmorum and F. pseudograminearum.</title>
        <authorList>
            <person name="Yuan Z."/>
        </authorList>
    </citation>
    <scope>NUCLEOTIDE SEQUENCE</scope>
    <source>
        <strain evidence="2">Class2-1B</strain>
    </source>
</reference>
<evidence type="ECO:0000313" key="3">
    <source>
        <dbReference type="Proteomes" id="UP000663297"/>
    </source>
</evidence>
<dbReference type="PANTHER" id="PTHR38886">
    <property type="entry name" value="SESA DOMAIN-CONTAINING PROTEIN"/>
    <property type="match status" value="1"/>
</dbReference>
<dbReference type="EMBL" id="CP064748">
    <property type="protein sequence ID" value="QPC62758.1"/>
    <property type="molecule type" value="Genomic_DNA"/>
</dbReference>
<proteinExistence type="predicted"/>
<sequence>MEFALTAGAVGDFLSIAVLIKDIIAALDDSRGSAKQYRELVQQLNTLDQTLDTIQQTLKDPRVTHSLEFISGIVLDTVANIKKCLVDFLGQISKYEPALGISAPVNKASLTGAWMNIQRKANSNFRKVQWKLNEKDINKFCAEVMGYTMALEMALGVITLRVLQRNYDSLVKEQSGAERRTANLIRRSKTSLKRSLDSVGRGIVSKLDIIHSLGTQIKTTTGQIIASLQSIAADVNSIKAIVMHLDMGPGDEHFILEDITGRKFPIHLKTITSWAVLEFILTERFKGKKGACRVQHRRYTLRESKTHREIDGSIPWDSAFLPHQKVNMSLMCNEAKSNDTNGKAASSCPFCKTLSDSVAPIGIEVEWKVYLPFFS</sequence>
<evidence type="ECO:0000313" key="2">
    <source>
        <dbReference type="EMBL" id="QPC62758.1"/>
    </source>
</evidence>
<organism evidence="2 3">
    <name type="scientific">Fusarium culmorum</name>
    <dbReference type="NCBI Taxonomy" id="5516"/>
    <lineage>
        <taxon>Eukaryota</taxon>
        <taxon>Fungi</taxon>
        <taxon>Dikarya</taxon>
        <taxon>Ascomycota</taxon>
        <taxon>Pezizomycotina</taxon>
        <taxon>Sordariomycetes</taxon>
        <taxon>Hypocreomycetidae</taxon>
        <taxon>Hypocreales</taxon>
        <taxon>Nectriaceae</taxon>
        <taxon>Fusarium</taxon>
    </lineage>
</organism>
<accession>A0A7S8D664</accession>
<name>A0A7S8D664_FUSCU</name>